<dbReference type="Proteomes" id="UP000039324">
    <property type="component" value="Unassembled WGS sequence"/>
</dbReference>
<organism evidence="4 6">
    <name type="scientific">Plasmodiophora brassicae</name>
    <name type="common">Clubroot disease agent</name>
    <dbReference type="NCBI Taxonomy" id="37360"/>
    <lineage>
        <taxon>Eukaryota</taxon>
        <taxon>Sar</taxon>
        <taxon>Rhizaria</taxon>
        <taxon>Endomyxa</taxon>
        <taxon>Phytomyxea</taxon>
        <taxon>Plasmodiophorida</taxon>
        <taxon>Plasmodiophoridae</taxon>
        <taxon>Plasmodiophora</taxon>
    </lineage>
</organism>
<reference evidence="5 7" key="2">
    <citation type="submission" date="2018-03" db="EMBL/GenBank/DDBJ databases">
        <authorList>
            <person name="Fogelqvist J."/>
        </authorList>
    </citation>
    <scope>NUCLEOTIDE SEQUENCE [LARGE SCALE GENOMIC DNA]</scope>
</reference>
<dbReference type="EMBL" id="CDSF01000082">
    <property type="protein sequence ID" value="CEO98156.1"/>
    <property type="molecule type" value="Genomic_DNA"/>
</dbReference>
<geneLocation type="mitochondrion" evidence="5"/>
<dbReference type="Gene3D" id="1.20.5.110">
    <property type="match status" value="1"/>
</dbReference>
<dbReference type="PROSITE" id="PS50192">
    <property type="entry name" value="T_SNARE"/>
    <property type="match status" value="1"/>
</dbReference>
<name>A0A0G4IST5_PLABS</name>
<keyword evidence="5" id="KW-0496">Mitochondrion</keyword>
<feature type="transmembrane region" description="Helical" evidence="2">
    <location>
        <begin position="266"/>
        <end position="284"/>
    </location>
</feature>
<keyword evidence="6" id="KW-1185">Reference proteome</keyword>
<evidence type="ECO:0000313" key="5">
    <source>
        <dbReference type="EMBL" id="SPQ96025.1"/>
    </source>
</evidence>
<feature type="coiled-coil region" evidence="1">
    <location>
        <begin position="118"/>
        <end position="175"/>
    </location>
</feature>
<dbReference type="Proteomes" id="UP000290189">
    <property type="component" value="Unassembled WGS sequence"/>
</dbReference>
<keyword evidence="2" id="KW-1133">Transmembrane helix</keyword>
<evidence type="ECO:0000256" key="1">
    <source>
        <dbReference type="SAM" id="Coils"/>
    </source>
</evidence>
<gene>
    <name evidence="4" type="ORF">PBRA_006270</name>
    <name evidence="5" type="ORF">PLBR_LOCUS3240</name>
</gene>
<dbReference type="SUPFAM" id="SSF58038">
    <property type="entry name" value="SNARE fusion complex"/>
    <property type="match status" value="1"/>
</dbReference>
<dbReference type="SMART" id="SM00397">
    <property type="entry name" value="t_SNARE"/>
    <property type="match status" value="1"/>
</dbReference>
<sequence length="287" mass="33235">MSRKGADGYLLRKMIEDLQSIQRECDPQAVEADEGKDKLDAFEASKRDLTFMIVELKKNIERRNEMLQNHGRQEQTIRLKAENEKALTSAKLKFNEMRKAYDAQVAKKRGKRLPDDVLANRKEMIELLEQDIKDLEQAHSQIRPRRGGDGNRDLARQLKENRQREREEDAKLGKEAVPMGELSAGAQQFQMEKEDHDAKTDQQLDLIRTGVRDLHDIASEMHEELQVQQVVIEEVNKEFDVLEKKFKTANQRLNTLLEESGGTARWCSLMIAFIILLALLGYIFQLF</sequence>
<feature type="domain" description="T-SNARE coiled-coil homology" evidence="3">
    <location>
        <begin position="194"/>
        <end position="256"/>
    </location>
</feature>
<keyword evidence="2" id="KW-0812">Transmembrane</keyword>
<evidence type="ECO:0000256" key="2">
    <source>
        <dbReference type="SAM" id="Phobius"/>
    </source>
</evidence>
<reference evidence="4 6" key="1">
    <citation type="submission" date="2015-02" db="EMBL/GenBank/DDBJ databases">
        <authorList>
            <person name="Chooi Y.-H."/>
        </authorList>
    </citation>
    <scope>NUCLEOTIDE SEQUENCE [LARGE SCALE GENOMIC DNA]</scope>
    <source>
        <strain evidence="4">E3</strain>
    </source>
</reference>
<evidence type="ECO:0000259" key="3">
    <source>
        <dbReference type="PROSITE" id="PS50192"/>
    </source>
</evidence>
<dbReference type="InterPro" id="IPR000727">
    <property type="entry name" value="T_SNARE_dom"/>
</dbReference>
<evidence type="ECO:0000313" key="7">
    <source>
        <dbReference type="Proteomes" id="UP000290189"/>
    </source>
</evidence>
<accession>A0A0G4IST5</accession>
<evidence type="ECO:0000313" key="4">
    <source>
        <dbReference type="EMBL" id="CEO98156.1"/>
    </source>
</evidence>
<dbReference type="AlphaFoldDB" id="A0A0G4IST5"/>
<feature type="coiled-coil region" evidence="1">
    <location>
        <begin position="225"/>
        <end position="259"/>
    </location>
</feature>
<keyword evidence="1" id="KW-0175">Coiled coil</keyword>
<dbReference type="CDD" id="cd15841">
    <property type="entry name" value="SNARE_Qc"/>
    <property type="match status" value="1"/>
</dbReference>
<protein>
    <recommendedName>
        <fullName evidence="3">t-SNARE coiled-coil homology domain-containing protein</fullName>
    </recommendedName>
</protein>
<keyword evidence="2" id="KW-0472">Membrane</keyword>
<dbReference type="STRING" id="37360.A0A0G4IST5"/>
<evidence type="ECO:0000313" key="6">
    <source>
        <dbReference type="Proteomes" id="UP000039324"/>
    </source>
</evidence>
<dbReference type="EMBL" id="OVEO01000005">
    <property type="protein sequence ID" value="SPQ96025.1"/>
    <property type="molecule type" value="Genomic_DNA"/>
</dbReference>
<dbReference type="OMA" id="HEVDRMI"/>
<proteinExistence type="predicted"/>